<sequence>METSYVLHTQYNLSIPYTPFFDSYNQSIIPLPSSGTPLERKDSTNSISPPEKGNPLGTDEPLIGNRLKYIEDSTVDTRYILVVASASGILAFNNPSTLTYSLLAHLHKMSQFPSQQPVPDLASTAGYLLGHANYPSLFRSADEVPQFFVSYRWWEDEVTTILWAFDAQEIKRVIRYGLFQDEHLPRKVLQTRNAATIDTFLLTLVEPHERALFPSLSHTQKVEEIVRRCRVATPSLVSWGWFPACKDGDLTPLAIAEAIDAESQLHFTRISFEELVRYSLGWPSSRVDWFLQQHTVFYVHLLNYLNAFPEDRGRYVEVEKHLRERSPFAHRALARCLLAVQGISSQADLSSNTPQGFEFFAGPIQRLFRDLPPSLTLILKVLSVLGVRFQRTYVHARAMEWTRPFNVAFSFLEDLLGSTSSMDFARTLTNADERDFSGIVEHGIFDQSLIQRLCIQWELLSLDVWECCTALPDMVGSIQECLQPLLLLRTYHSFMAVLTGLHKYSVSESSACVETDTPTASLAPKPVLPPDLVHFLDPFQNYAAYRQQFENAAGIPFLIPHMREYQQKGEPVLRQLALKLENVVP</sequence>
<proteinExistence type="predicted"/>
<evidence type="ECO:0000256" key="1">
    <source>
        <dbReference type="SAM" id="MobiDB-lite"/>
    </source>
</evidence>
<reference evidence="2 3" key="1">
    <citation type="submission" date="2015-02" db="EMBL/GenBank/DDBJ databases">
        <title>Draft Genome Sequences of Two Closely-Related Aflatoxigenic Aspergillus Species Obtained from the Cote d'Ivoire.</title>
        <authorList>
            <person name="Moore G.G."/>
            <person name="Beltz S.B."/>
            <person name="Mack B.M."/>
        </authorList>
    </citation>
    <scope>NUCLEOTIDE SEQUENCE [LARGE SCALE GENOMIC DNA]</scope>
    <source>
        <strain evidence="2 3">SRRC1468</strain>
    </source>
</reference>
<dbReference type="Proteomes" id="UP000034291">
    <property type="component" value="Unassembled WGS sequence"/>
</dbReference>
<evidence type="ECO:0000313" key="3">
    <source>
        <dbReference type="Proteomes" id="UP000034291"/>
    </source>
</evidence>
<keyword evidence="3" id="KW-1185">Reference proteome</keyword>
<dbReference type="AlphaFoldDB" id="A0A0F8UW67"/>
<feature type="region of interest" description="Disordered" evidence="1">
    <location>
        <begin position="32"/>
        <end position="58"/>
    </location>
</feature>
<gene>
    <name evidence="2" type="ORF">ARAM_007603</name>
</gene>
<comment type="caution">
    <text evidence="2">The sequence shown here is derived from an EMBL/GenBank/DDBJ whole genome shotgun (WGS) entry which is preliminary data.</text>
</comment>
<name>A0A0F8UW67_9EURO</name>
<organism evidence="2 3">
    <name type="scientific">Aspergillus rambellii</name>
    <dbReference type="NCBI Taxonomy" id="308745"/>
    <lineage>
        <taxon>Eukaryota</taxon>
        <taxon>Fungi</taxon>
        <taxon>Dikarya</taxon>
        <taxon>Ascomycota</taxon>
        <taxon>Pezizomycotina</taxon>
        <taxon>Eurotiomycetes</taxon>
        <taxon>Eurotiomycetidae</taxon>
        <taxon>Eurotiales</taxon>
        <taxon>Aspergillaceae</taxon>
        <taxon>Aspergillus</taxon>
        <taxon>Aspergillus subgen. Nidulantes</taxon>
    </lineage>
</organism>
<dbReference type="EMBL" id="JZBS01001196">
    <property type="protein sequence ID" value="KKK23733.1"/>
    <property type="molecule type" value="Genomic_DNA"/>
</dbReference>
<evidence type="ECO:0008006" key="4">
    <source>
        <dbReference type="Google" id="ProtNLM"/>
    </source>
</evidence>
<dbReference type="STRING" id="308745.A0A0F8UW67"/>
<protein>
    <recommendedName>
        <fullName evidence="4">Ras-GEF domain-containing protein</fullName>
    </recommendedName>
</protein>
<accession>A0A0F8UW67</accession>
<dbReference type="OrthoDB" id="4312812at2759"/>
<evidence type="ECO:0000313" key="2">
    <source>
        <dbReference type="EMBL" id="KKK23733.1"/>
    </source>
</evidence>